<dbReference type="RefSeq" id="WP_126440498.1">
    <property type="nucleotide sequence ID" value="NZ_AP018437.1"/>
</dbReference>
<keyword evidence="5" id="KW-0812">Transmembrane</keyword>
<feature type="transmembrane region" description="Helical" evidence="5">
    <location>
        <begin position="36"/>
        <end position="56"/>
    </location>
</feature>
<proteinExistence type="inferred from homology"/>
<dbReference type="Proteomes" id="UP000256388">
    <property type="component" value="Unassembled WGS sequence"/>
</dbReference>
<sequence>MRRYLYLGVFFAGCASLAVEMSASRLLGNYYGSSNLVWAIIIGLILIYLSVGYTIGGKWADRSPEFSTFFTILAWASLLIGLVPLAARPILRTASQAFDNMQVGVMVGAFISVLALFSLPVTLLGTASPFAVRLALQEKEHSGVVVGKIYTLSTLGSFLGTFLPVLLLIPAIGTYRTFVAISAGLMLVTFFCLAMTAGFKPVLKLAWMPLVLALATFIGLRGFDKQAEGIIYEGESAYNYIQVQEINDYRMLRLNEGQGIHSIYHPTRDNFNGSWEQVLVAPYFNTAPISPEEVSEIALLGLAAGTSAREAYQVYPQATIDGFEIDPEIVSVGYDLFHMDVPSLNVYIEDARWGLSHTDARYDIISIDAYKPPYIPWHLTTQEFFQQTYDHLSDNGALVINVARILDNRRLVDSLYTTIHAVYPSVYVVDIPDTLNSMIFATRQPTQADNLIDNYIALSENPDTPNLLLSTLETAVLNIQPDPPDGTLFTDDKASVEWITNAMILDVFRSNQIEAFQ</sequence>
<feature type="domain" description="PABS" evidence="6">
    <location>
        <begin position="215"/>
        <end position="450"/>
    </location>
</feature>
<evidence type="ECO:0000256" key="1">
    <source>
        <dbReference type="ARBA" id="ARBA00007867"/>
    </source>
</evidence>
<dbReference type="GO" id="GO:0006596">
    <property type="term" value="P:polyamine biosynthetic process"/>
    <property type="evidence" value="ECO:0007669"/>
    <property type="project" value="UniProtKB-UniRule"/>
</dbReference>
<dbReference type="InterPro" id="IPR029063">
    <property type="entry name" value="SAM-dependent_MTases_sf"/>
</dbReference>
<feature type="transmembrane region" description="Helical" evidence="5">
    <location>
        <begin position="103"/>
        <end position="129"/>
    </location>
</feature>
<gene>
    <name evidence="7" type="ORF">DFR64_0470</name>
</gene>
<dbReference type="SUPFAM" id="SSF53335">
    <property type="entry name" value="S-adenosyl-L-methionine-dependent methyltransferases"/>
    <property type="match status" value="1"/>
</dbReference>
<dbReference type="PANTHER" id="PTHR43317">
    <property type="entry name" value="THERMOSPERMINE SYNTHASE ACAULIS5"/>
    <property type="match status" value="1"/>
</dbReference>
<dbReference type="Pfam" id="PF01564">
    <property type="entry name" value="Spermine_synth"/>
    <property type="match status" value="1"/>
</dbReference>
<dbReference type="NCBIfam" id="NF037959">
    <property type="entry name" value="MFS_SpdSyn"/>
    <property type="match status" value="1"/>
</dbReference>
<keyword evidence="2 4" id="KW-0808">Transferase</keyword>
<comment type="similarity">
    <text evidence="1">Belongs to the spermidine/spermine synthase family.</text>
</comment>
<evidence type="ECO:0000313" key="7">
    <source>
        <dbReference type="EMBL" id="REG10611.1"/>
    </source>
</evidence>
<dbReference type="PROSITE" id="PS51006">
    <property type="entry name" value="PABS_2"/>
    <property type="match status" value="1"/>
</dbReference>
<protein>
    <submittedName>
        <fullName evidence="7">Putative membrane-bound spermidine synthase</fullName>
    </submittedName>
</protein>
<comment type="caution">
    <text evidence="7">The sequence shown here is derived from an EMBL/GenBank/DDBJ whole genome shotgun (WGS) entry which is preliminary data.</text>
</comment>
<evidence type="ECO:0000256" key="3">
    <source>
        <dbReference type="ARBA" id="ARBA00023115"/>
    </source>
</evidence>
<evidence type="ECO:0000256" key="2">
    <source>
        <dbReference type="ARBA" id="ARBA00022679"/>
    </source>
</evidence>
<feature type="transmembrane region" description="Helical" evidence="5">
    <location>
        <begin position="205"/>
        <end position="223"/>
    </location>
</feature>
<keyword evidence="5" id="KW-0472">Membrane</keyword>
<dbReference type="PANTHER" id="PTHR43317:SF1">
    <property type="entry name" value="THERMOSPERMINE SYNTHASE ACAULIS5"/>
    <property type="match status" value="1"/>
</dbReference>
<dbReference type="EMBL" id="QUMS01000001">
    <property type="protein sequence ID" value="REG10611.1"/>
    <property type="molecule type" value="Genomic_DNA"/>
</dbReference>
<evidence type="ECO:0000313" key="8">
    <source>
        <dbReference type="Proteomes" id="UP000256388"/>
    </source>
</evidence>
<name>A0A3E0AG32_9CHLR</name>
<feature type="transmembrane region" description="Helical" evidence="5">
    <location>
        <begin position="149"/>
        <end position="171"/>
    </location>
</feature>
<dbReference type="CDD" id="cd02440">
    <property type="entry name" value="AdoMet_MTases"/>
    <property type="match status" value="1"/>
</dbReference>
<evidence type="ECO:0000256" key="4">
    <source>
        <dbReference type="PROSITE-ProRule" id="PRU00354"/>
    </source>
</evidence>
<keyword evidence="8" id="KW-1185">Reference proteome</keyword>
<organism evidence="7 8">
    <name type="scientific">Pelolinea submarina</name>
    <dbReference type="NCBI Taxonomy" id="913107"/>
    <lineage>
        <taxon>Bacteria</taxon>
        <taxon>Bacillati</taxon>
        <taxon>Chloroflexota</taxon>
        <taxon>Anaerolineae</taxon>
        <taxon>Anaerolineales</taxon>
        <taxon>Anaerolineaceae</taxon>
        <taxon>Pelolinea</taxon>
    </lineage>
</organism>
<feature type="transmembrane region" description="Helical" evidence="5">
    <location>
        <begin position="6"/>
        <end position="24"/>
    </location>
</feature>
<dbReference type="InterPro" id="IPR030374">
    <property type="entry name" value="PABS"/>
</dbReference>
<feature type="transmembrane region" description="Helical" evidence="5">
    <location>
        <begin position="178"/>
        <end position="199"/>
    </location>
</feature>
<feature type="active site" description="Proton acceptor" evidence="4">
    <location>
        <position position="368"/>
    </location>
</feature>
<keyword evidence="3 4" id="KW-0620">Polyamine biosynthesis</keyword>
<evidence type="ECO:0000259" key="6">
    <source>
        <dbReference type="PROSITE" id="PS51006"/>
    </source>
</evidence>
<reference evidence="7 8" key="1">
    <citation type="submission" date="2018-08" db="EMBL/GenBank/DDBJ databases">
        <title>Genomic Encyclopedia of Type Strains, Phase IV (KMG-IV): sequencing the most valuable type-strain genomes for metagenomic binning, comparative biology and taxonomic classification.</title>
        <authorList>
            <person name="Goeker M."/>
        </authorList>
    </citation>
    <scope>NUCLEOTIDE SEQUENCE [LARGE SCALE GENOMIC DNA]</scope>
    <source>
        <strain evidence="7 8">DSM 23923</strain>
    </source>
</reference>
<feature type="transmembrane region" description="Helical" evidence="5">
    <location>
        <begin position="68"/>
        <end position="91"/>
    </location>
</feature>
<dbReference type="AlphaFoldDB" id="A0A3E0AG32"/>
<evidence type="ECO:0000256" key="5">
    <source>
        <dbReference type="SAM" id="Phobius"/>
    </source>
</evidence>
<dbReference type="OrthoDB" id="9761985at2"/>
<dbReference type="GO" id="GO:0016740">
    <property type="term" value="F:transferase activity"/>
    <property type="evidence" value="ECO:0007669"/>
    <property type="project" value="UniProtKB-UniRule"/>
</dbReference>
<accession>A0A3E0AG32</accession>
<keyword evidence="5" id="KW-1133">Transmembrane helix</keyword>
<dbReference type="Gene3D" id="3.40.50.150">
    <property type="entry name" value="Vaccinia Virus protein VP39"/>
    <property type="match status" value="1"/>
</dbReference>